<evidence type="ECO:0000256" key="9">
    <source>
        <dbReference type="RuleBase" id="RU363100"/>
    </source>
</evidence>
<evidence type="ECO:0000256" key="7">
    <source>
        <dbReference type="ARBA" id="ARBA00023128"/>
    </source>
</evidence>
<accession>A0AAJ5YWI0</accession>
<keyword evidence="4" id="KW-0812">Transmembrane</keyword>
<keyword evidence="3 9" id="KW-0813">Transport</keyword>
<keyword evidence="11" id="KW-1185">Reference proteome</keyword>
<dbReference type="EMBL" id="CP119948">
    <property type="protein sequence ID" value="WFD00836.1"/>
    <property type="molecule type" value="Genomic_DNA"/>
</dbReference>
<evidence type="ECO:0000256" key="8">
    <source>
        <dbReference type="ARBA" id="ARBA00023136"/>
    </source>
</evidence>
<keyword evidence="7 9" id="KW-0496">Mitochondrion</keyword>
<evidence type="ECO:0000256" key="3">
    <source>
        <dbReference type="ARBA" id="ARBA00022448"/>
    </source>
</evidence>
<organism evidence="10 11">
    <name type="scientific">Malassezia yamatoensis</name>
    <dbReference type="NCBI Taxonomy" id="253288"/>
    <lineage>
        <taxon>Eukaryota</taxon>
        <taxon>Fungi</taxon>
        <taxon>Dikarya</taxon>
        <taxon>Basidiomycota</taxon>
        <taxon>Ustilaginomycotina</taxon>
        <taxon>Malasseziomycetes</taxon>
        <taxon>Malasseziales</taxon>
        <taxon>Malasseziaceae</taxon>
        <taxon>Malassezia</taxon>
    </lineage>
</organism>
<dbReference type="InterPro" id="IPR005336">
    <property type="entry name" value="MPC"/>
</dbReference>
<gene>
    <name evidence="10" type="primary">RIM2_2</name>
    <name evidence="10" type="ORF">MYAM1_003590</name>
</gene>
<name>A0AAJ5YWI0_9BASI</name>
<evidence type="ECO:0000256" key="1">
    <source>
        <dbReference type="ARBA" id="ARBA00004448"/>
    </source>
</evidence>
<comment type="function">
    <text evidence="9">Mediates the uptake of pyruvate into mitochondria.</text>
</comment>
<proteinExistence type="inferred from homology"/>
<dbReference type="Proteomes" id="UP001219567">
    <property type="component" value="Chromosome 6"/>
</dbReference>
<dbReference type="GO" id="GO:0006850">
    <property type="term" value="P:pyruvate import into mitochondria"/>
    <property type="evidence" value="ECO:0007669"/>
    <property type="project" value="InterPro"/>
</dbReference>
<dbReference type="PANTHER" id="PTHR14154">
    <property type="entry name" value="UPF0041 BRAIN PROTEIN 44-RELATED"/>
    <property type="match status" value="1"/>
</dbReference>
<reference evidence="10 11" key="1">
    <citation type="submission" date="2023-03" db="EMBL/GenBank/DDBJ databases">
        <title>Mating type loci evolution in Malassezia.</title>
        <authorList>
            <person name="Coelho M.A."/>
        </authorList>
    </citation>
    <scope>NUCLEOTIDE SEQUENCE [LARGE SCALE GENOMIC DNA]</scope>
    <source>
        <strain evidence="10 11">CBS 9725</strain>
    </source>
</reference>
<evidence type="ECO:0000313" key="10">
    <source>
        <dbReference type="EMBL" id="WFD00836.1"/>
    </source>
</evidence>
<comment type="similarity">
    <text evidence="2 9">Belongs to the mitochondrial pyruvate carrier (MPC) (TC 2.A.105) family.</text>
</comment>
<dbReference type="Pfam" id="PF03650">
    <property type="entry name" value="MPC"/>
    <property type="match status" value="1"/>
</dbReference>
<keyword evidence="6" id="KW-1133">Transmembrane helix</keyword>
<evidence type="ECO:0000313" key="11">
    <source>
        <dbReference type="Proteomes" id="UP001219567"/>
    </source>
</evidence>
<keyword evidence="8" id="KW-0472">Membrane</keyword>
<protein>
    <recommendedName>
        <fullName evidence="9">Mitochondrial pyruvate carrier</fullName>
    </recommendedName>
</protein>
<keyword evidence="5 9" id="KW-0999">Mitochondrion inner membrane</keyword>
<dbReference type="GO" id="GO:0005743">
    <property type="term" value="C:mitochondrial inner membrane"/>
    <property type="evidence" value="ECO:0007669"/>
    <property type="project" value="UniProtKB-SubCell"/>
</dbReference>
<evidence type="ECO:0000256" key="5">
    <source>
        <dbReference type="ARBA" id="ARBA00022792"/>
    </source>
</evidence>
<evidence type="ECO:0000256" key="2">
    <source>
        <dbReference type="ARBA" id="ARBA00006416"/>
    </source>
</evidence>
<comment type="subcellular location">
    <subcellularLocation>
        <location evidence="1 9">Mitochondrion inner membrane</location>
        <topology evidence="1 9">Multi-pass membrane protein</topology>
    </subcellularLocation>
</comment>
<sequence>MASVLTWLRSPAAREYFMSTHFWGPAANWSLPIAALADLKKDPALISPTMTPTLFLYSCVFMRFAMRVKPRNPLLFACHLTNAAAQGTQIVRLIVSNDLLTLQRNRSDTTKLGPVEVKA</sequence>
<evidence type="ECO:0000256" key="6">
    <source>
        <dbReference type="ARBA" id="ARBA00022989"/>
    </source>
</evidence>
<dbReference type="AlphaFoldDB" id="A0AAJ5YWI0"/>
<evidence type="ECO:0000256" key="4">
    <source>
        <dbReference type="ARBA" id="ARBA00022692"/>
    </source>
</evidence>